<keyword evidence="5" id="KW-1185">Reference proteome</keyword>
<dbReference type="Gene3D" id="3.20.20.30">
    <property type="entry name" value="Luciferase-like domain"/>
    <property type="match status" value="1"/>
</dbReference>
<comment type="caution">
    <text evidence="4">The sequence shown here is derived from an EMBL/GenBank/DDBJ whole genome shotgun (WGS) entry which is preliminary data.</text>
</comment>
<proteinExistence type="predicted"/>
<dbReference type="PANTHER" id="PTHR30137:SF8">
    <property type="entry name" value="BLR5498 PROTEIN"/>
    <property type="match status" value="1"/>
</dbReference>
<dbReference type="PANTHER" id="PTHR30137">
    <property type="entry name" value="LUCIFERASE-LIKE MONOOXYGENASE"/>
    <property type="match status" value="1"/>
</dbReference>
<dbReference type="SUPFAM" id="SSF51679">
    <property type="entry name" value="Bacterial luciferase-like"/>
    <property type="match status" value="1"/>
</dbReference>
<evidence type="ECO:0000259" key="3">
    <source>
        <dbReference type="Pfam" id="PF00296"/>
    </source>
</evidence>
<feature type="domain" description="Luciferase-like" evidence="3">
    <location>
        <begin position="1"/>
        <end position="294"/>
    </location>
</feature>
<keyword evidence="2" id="KW-0503">Monooxygenase</keyword>
<accession>A0ABP4QSJ0</accession>
<organism evidence="4 5">
    <name type="scientific">Nonomuraea maheshkhaliensis</name>
    <dbReference type="NCBI Taxonomy" id="419590"/>
    <lineage>
        <taxon>Bacteria</taxon>
        <taxon>Bacillati</taxon>
        <taxon>Actinomycetota</taxon>
        <taxon>Actinomycetes</taxon>
        <taxon>Streptosporangiales</taxon>
        <taxon>Streptosporangiaceae</taxon>
        <taxon>Nonomuraea</taxon>
    </lineage>
</organism>
<dbReference type="Proteomes" id="UP001500064">
    <property type="component" value="Unassembled WGS sequence"/>
</dbReference>
<dbReference type="RefSeq" id="WP_346101621.1">
    <property type="nucleotide sequence ID" value="NZ_BAAAMU010000004.1"/>
</dbReference>
<gene>
    <name evidence="4" type="ORF">GCM10009733_009520</name>
</gene>
<evidence type="ECO:0000313" key="5">
    <source>
        <dbReference type="Proteomes" id="UP001500064"/>
    </source>
</evidence>
<evidence type="ECO:0000313" key="4">
    <source>
        <dbReference type="EMBL" id="GAA1615343.1"/>
    </source>
</evidence>
<dbReference type="EMBL" id="BAAAMU010000004">
    <property type="protein sequence ID" value="GAA1615343.1"/>
    <property type="molecule type" value="Genomic_DNA"/>
</dbReference>
<name>A0ABP4QSJ0_9ACTN</name>
<reference evidence="5" key="1">
    <citation type="journal article" date="2019" name="Int. J. Syst. Evol. Microbiol.">
        <title>The Global Catalogue of Microorganisms (GCM) 10K type strain sequencing project: providing services to taxonomists for standard genome sequencing and annotation.</title>
        <authorList>
            <consortium name="The Broad Institute Genomics Platform"/>
            <consortium name="The Broad Institute Genome Sequencing Center for Infectious Disease"/>
            <person name="Wu L."/>
            <person name="Ma J."/>
        </authorList>
    </citation>
    <scope>NUCLEOTIDE SEQUENCE [LARGE SCALE GENOMIC DNA]</scope>
    <source>
        <strain evidence="5">JCM 13929</strain>
    </source>
</reference>
<sequence>MRIGIFVVAGLFPGRQAGPTLADAVEWIVAAEEAGFDDAWIAEHHFMSYGVCPSPLTLAAVAIGRTTRIGLGTAVSVLSTQHPVALAEQAAVLHHLSGGRFTLGVGRGGPWVDLEVFGTGLDRYERGFAESLDLLVSALSGAPVAADGEFFRFREVPMVPGARLRPVVACTSPGTVDLAASRGLPMLLGMHIGDADKAALVRRYREHGGPPGGHVAAGVALVGDSTAEAVRELKERMPSWLGPGLAGYVPVDDRPRTARDAGAYVDLLTGIHPVGSAEHCAETLLRTAESTGIEHFILLVEGLGEHRRTLENIARLGAEVLPLLR</sequence>
<dbReference type="InterPro" id="IPR036661">
    <property type="entry name" value="Luciferase-like_sf"/>
</dbReference>
<dbReference type="InterPro" id="IPR011251">
    <property type="entry name" value="Luciferase-like_dom"/>
</dbReference>
<keyword evidence="1" id="KW-0560">Oxidoreductase</keyword>
<protein>
    <submittedName>
        <fullName evidence="4">LLM class flavin-dependent oxidoreductase</fullName>
    </submittedName>
</protein>
<evidence type="ECO:0000256" key="1">
    <source>
        <dbReference type="ARBA" id="ARBA00023002"/>
    </source>
</evidence>
<dbReference type="Pfam" id="PF00296">
    <property type="entry name" value="Bac_luciferase"/>
    <property type="match status" value="1"/>
</dbReference>
<dbReference type="InterPro" id="IPR050766">
    <property type="entry name" value="Bact_Lucif_Oxidored"/>
</dbReference>
<evidence type="ECO:0000256" key="2">
    <source>
        <dbReference type="ARBA" id="ARBA00023033"/>
    </source>
</evidence>